<keyword evidence="3" id="KW-1185">Reference proteome</keyword>
<dbReference type="Proteomes" id="UP001165275">
    <property type="component" value="Unassembled WGS sequence"/>
</dbReference>
<dbReference type="EMBL" id="JAGQDC010000021">
    <property type="protein sequence ID" value="MCL1031416.1"/>
    <property type="molecule type" value="Genomic_DNA"/>
</dbReference>
<sequence>MQQARIEAARPPEVDDEESTVDQDQLDEEARQHQAMRDGKEAFIAERRALVAKIVDDGNYGDIDADGDGREGEFIGAEYESEEEFDNDLTEEELYGPEGGDYGA</sequence>
<comment type="caution">
    <text evidence="2">The sequence shown here is derived from an EMBL/GenBank/DDBJ whole genome shotgun (WGS) entry which is preliminary data.</text>
</comment>
<organism evidence="2 3">
    <name type="scientific">Serratia silvae</name>
    <dbReference type="NCBI Taxonomy" id="2824122"/>
    <lineage>
        <taxon>Bacteria</taxon>
        <taxon>Pseudomonadati</taxon>
        <taxon>Pseudomonadota</taxon>
        <taxon>Gammaproteobacteria</taxon>
        <taxon>Enterobacterales</taxon>
        <taxon>Yersiniaceae</taxon>
        <taxon>Serratia</taxon>
    </lineage>
</organism>
<feature type="compositionally biased region" description="Acidic residues" evidence="1">
    <location>
        <begin position="14"/>
        <end position="27"/>
    </location>
</feature>
<proteinExistence type="predicted"/>
<accession>A0ABT0KHC7</accession>
<name>A0ABT0KHC7_9GAMM</name>
<feature type="region of interest" description="Disordered" evidence="1">
    <location>
        <begin position="1"/>
        <end position="39"/>
    </location>
</feature>
<feature type="compositionally biased region" description="Basic and acidic residues" evidence="1">
    <location>
        <begin position="28"/>
        <end position="39"/>
    </location>
</feature>
<evidence type="ECO:0000313" key="2">
    <source>
        <dbReference type="EMBL" id="MCL1031416.1"/>
    </source>
</evidence>
<gene>
    <name evidence="2" type="ORF">KAJ71_20690</name>
</gene>
<evidence type="ECO:0000313" key="3">
    <source>
        <dbReference type="Proteomes" id="UP001165275"/>
    </source>
</evidence>
<reference evidence="2" key="1">
    <citation type="submission" date="2021-04" db="EMBL/GenBank/DDBJ databases">
        <title>Genome sequence of Serratia sp. arafor3.</title>
        <authorList>
            <person name="Besaury L."/>
        </authorList>
    </citation>
    <scope>NUCLEOTIDE SEQUENCE</scope>
    <source>
        <strain evidence="2">Arafor3</strain>
    </source>
</reference>
<feature type="compositionally biased region" description="Acidic residues" evidence="1">
    <location>
        <begin position="79"/>
        <end position="95"/>
    </location>
</feature>
<protein>
    <submittedName>
        <fullName evidence="2">Uncharacterized protein</fullName>
    </submittedName>
</protein>
<feature type="region of interest" description="Disordered" evidence="1">
    <location>
        <begin position="79"/>
        <end position="104"/>
    </location>
</feature>
<evidence type="ECO:0000256" key="1">
    <source>
        <dbReference type="SAM" id="MobiDB-lite"/>
    </source>
</evidence>
<dbReference type="RefSeq" id="WP_248947427.1">
    <property type="nucleotide sequence ID" value="NZ_JAGQDC010000021.1"/>
</dbReference>